<comment type="caution">
    <text evidence="10">The sequence shown here is derived from an EMBL/GenBank/DDBJ whole genome shotgun (WGS) entry which is preliminary data.</text>
</comment>
<keyword evidence="9" id="KW-0732">Signal</keyword>
<comment type="similarity">
    <text evidence="2">Belongs to the outer membrane factor (OMF) (TC 1.B.17) family.</text>
</comment>
<evidence type="ECO:0000256" key="6">
    <source>
        <dbReference type="ARBA" id="ARBA00023136"/>
    </source>
</evidence>
<dbReference type="PANTHER" id="PTHR30026:SF20">
    <property type="entry name" value="OUTER MEMBRANE PROTEIN TOLC"/>
    <property type="match status" value="1"/>
</dbReference>
<dbReference type="AlphaFoldDB" id="A0A317PZP0"/>
<dbReference type="PANTHER" id="PTHR30026">
    <property type="entry name" value="OUTER MEMBRANE PROTEIN TOLC"/>
    <property type="match status" value="1"/>
</dbReference>
<keyword evidence="3" id="KW-0813">Transport</keyword>
<proteinExistence type="inferred from homology"/>
<evidence type="ECO:0000256" key="4">
    <source>
        <dbReference type="ARBA" id="ARBA00022452"/>
    </source>
</evidence>
<evidence type="ECO:0000256" key="2">
    <source>
        <dbReference type="ARBA" id="ARBA00007613"/>
    </source>
</evidence>
<evidence type="ECO:0000256" key="7">
    <source>
        <dbReference type="ARBA" id="ARBA00023237"/>
    </source>
</evidence>
<evidence type="ECO:0000313" key="11">
    <source>
        <dbReference type="Proteomes" id="UP000246744"/>
    </source>
</evidence>
<evidence type="ECO:0000256" key="3">
    <source>
        <dbReference type="ARBA" id="ARBA00022448"/>
    </source>
</evidence>
<dbReference type="GO" id="GO:0015288">
    <property type="term" value="F:porin activity"/>
    <property type="evidence" value="ECO:0007669"/>
    <property type="project" value="TreeGrafter"/>
</dbReference>
<evidence type="ECO:0000256" key="9">
    <source>
        <dbReference type="SAM" id="SignalP"/>
    </source>
</evidence>
<evidence type="ECO:0000256" key="5">
    <source>
        <dbReference type="ARBA" id="ARBA00022692"/>
    </source>
</evidence>
<accession>A0A317PZP0</accession>
<dbReference type="SUPFAM" id="SSF56954">
    <property type="entry name" value="Outer membrane efflux proteins (OEP)"/>
    <property type="match status" value="1"/>
</dbReference>
<keyword evidence="5" id="KW-0812">Transmembrane</keyword>
<dbReference type="InterPro" id="IPR003423">
    <property type="entry name" value="OMP_efflux"/>
</dbReference>
<keyword evidence="4" id="KW-1134">Transmembrane beta strand</keyword>
<name>A0A317PZP0_9ENTR</name>
<keyword evidence="11" id="KW-1185">Reference proteome</keyword>
<comment type="subcellular location">
    <subcellularLocation>
        <location evidence="1">Cell outer membrane</location>
    </subcellularLocation>
</comment>
<feature type="signal peptide" evidence="9">
    <location>
        <begin position="1"/>
        <end position="22"/>
    </location>
</feature>
<protein>
    <submittedName>
        <fullName evidence="10">Outer membrane protein</fullName>
    </submittedName>
</protein>
<dbReference type="GO" id="GO:1990281">
    <property type="term" value="C:efflux pump complex"/>
    <property type="evidence" value="ECO:0007669"/>
    <property type="project" value="TreeGrafter"/>
</dbReference>
<sequence length="440" mass="47924">MKIRKFYLCVLAYVFPCTHSYAISLEEAVLAANTFNPEMSAARNQHDADQQKRNQGFAGLLPDISLNGSWSQTDQPNASYAAGVTRHNASVDLNQSLFDMSKFAAWKKGDAIAEQADVQLLQAQQKLIKDTVISYFQVIHRRALLNNKRQIVQLYQQKLNQAKAQLGMGDATRLDVADAQASLDKAQADIVNAQSDLDDAATVFYGQSGRSADEIEGSTLSCIPGKVPGTKAQLLSTVLNHNLDIRNAWFSVRQSEADVLSATGGHLPVVRLQAGYGTNWSRAEDSNALDELFGTTSKTRNTSISLNVSIPLFSGGNALSQSIEAAKRHSQSKDLLALAQLRATQDLNTALNARSSGMTRLAASSRLVDSTKARLDSTRYGKEIGMRTLIDELDALNEYAAALNEKSDAQFSLIQAQTELDSTLGELSLSSLHNYQCTSR</sequence>
<evidence type="ECO:0000256" key="8">
    <source>
        <dbReference type="SAM" id="Coils"/>
    </source>
</evidence>
<dbReference type="Gene3D" id="1.20.1600.10">
    <property type="entry name" value="Outer membrane efflux proteins (OEP)"/>
    <property type="match status" value="1"/>
</dbReference>
<keyword evidence="6" id="KW-0472">Membrane</keyword>
<dbReference type="OrthoDB" id="9813458at2"/>
<keyword evidence="7" id="KW-0998">Cell outer membrane</keyword>
<dbReference type="GO" id="GO:0015562">
    <property type="term" value="F:efflux transmembrane transporter activity"/>
    <property type="evidence" value="ECO:0007669"/>
    <property type="project" value="InterPro"/>
</dbReference>
<reference evidence="10 11" key="1">
    <citation type="submission" date="2018-05" db="EMBL/GenBank/DDBJ databases">
        <title>Genomic Encyclopedia of Type Strains, Phase IV (KMG-IV): sequencing the most valuable type-strain genomes for metagenomic binning, comparative biology and taxonomic classification.</title>
        <authorList>
            <person name="Goeker M."/>
        </authorList>
    </citation>
    <scope>NUCLEOTIDE SEQUENCE [LARGE SCALE GENOMIC DNA]</scope>
    <source>
        <strain evidence="10 11">DSM 19579</strain>
    </source>
</reference>
<feature type="chain" id="PRO_5016429058" evidence="9">
    <location>
        <begin position="23"/>
        <end position="440"/>
    </location>
</feature>
<organism evidence="10 11">
    <name type="scientific">Mangrovibacter plantisponsor</name>
    <dbReference type="NCBI Taxonomy" id="451513"/>
    <lineage>
        <taxon>Bacteria</taxon>
        <taxon>Pseudomonadati</taxon>
        <taxon>Pseudomonadota</taxon>
        <taxon>Gammaproteobacteria</taxon>
        <taxon>Enterobacterales</taxon>
        <taxon>Enterobacteriaceae</taxon>
        <taxon>Mangrovibacter</taxon>
    </lineage>
</organism>
<dbReference type="Pfam" id="PF02321">
    <property type="entry name" value="OEP"/>
    <property type="match status" value="2"/>
</dbReference>
<feature type="coiled-coil region" evidence="8">
    <location>
        <begin position="145"/>
        <end position="203"/>
    </location>
</feature>
<gene>
    <name evidence="10" type="ORF">DES37_109202</name>
</gene>
<dbReference type="GO" id="GO:0009279">
    <property type="term" value="C:cell outer membrane"/>
    <property type="evidence" value="ECO:0007669"/>
    <property type="project" value="UniProtKB-SubCell"/>
</dbReference>
<keyword evidence="8" id="KW-0175">Coiled coil</keyword>
<dbReference type="RefSeq" id="WP_110026766.1">
    <property type="nucleotide sequence ID" value="NZ_QGTS01000009.1"/>
</dbReference>
<dbReference type="Proteomes" id="UP000246744">
    <property type="component" value="Unassembled WGS sequence"/>
</dbReference>
<evidence type="ECO:0000313" key="10">
    <source>
        <dbReference type="EMBL" id="PWW07082.1"/>
    </source>
</evidence>
<evidence type="ECO:0000256" key="1">
    <source>
        <dbReference type="ARBA" id="ARBA00004442"/>
    </source>
</evidence>
<dbReference type="EMBL" id="QGTS01000009">
    <property type="protein sequence ID" value="PWW07082.1"/>
    <property type="molecule type" value="Genomic_DNA"/>
</dbReference>
<dbReference type="InterPro" id="IPR051906">
    <property type="entry name" value="TolC-like"/>
</dbReference>